<dbReference type="KEGG" id="aba:Acid345_3268"/>
<reference evidence="1 2" key="1">
    <citation type="journal article" date="2009" name="Appl. Environ. Microbiol.">
        <title>Three genomes from the phylum Acidobacteria provide insight into the lifestyles of these microorganisms in soils.</title>
        <authorList>
            <person name="Ward N.L."/>
            <person name="Challacombe J.F."/>
            <person name="Janssen P.H."/>
            <person name="Henrissat B."/>
            <person name="Coutinho P.M."/>
            <person name="Wu M."/>
            <person name="Xie G."/>
            <person name="Haft D.H."/>
            <person name="Sait M."/>
            <person name="Badger J."/>
            <person name="Barabote R.D."/>
            <person name="Bradley B."/>
            <person name="Brettin T.S."/>
            <person name="Brinkac L.M."/>
            <person name="Bruce D."/>
            <person name="Creasy T."/>
            <person name="Daugherty S.C."/>
            <person name="Davidsen T.M."/>
            <person name="DeBoy R.T."/>
            <person name="Detter J.C."/>
            <person name="Dodson R.J."/>
            <person name="Durkin A.S."/>
            <person name="Ganapathy A."/>
            <person name="Gwinn-Giglio M."/>
            <person name="Han C.S."/>
            <person name="Khouri H."/>
            <person name="Kiss H."/>
            <person name="Kothari S.P."/>
            <person name="Madupu R."/>
            <person name="Nelson K.E."/>
            <person name="Nelson W.C."/>
            <person name="Paulsen I."/>
            <person name="Penn K."/>
            <person name="Ren Q."/>
            <person name="Rosovitz M.J."/>
            <person name="Selengut J.D."/>
            <person name="Shrivastava S."/>
            <person name="Sullivan S.A."/>
            <person name="Tapia R."/>
            <person name="Thompson L.S."/>
            <person name="Watkins K.L."/>
            <person name="Yang Q."/>
            <person name="Yu C."/>
            <person name="Zafar N."/>
            <person name="Zhou L."/>
            <person name="Kuske C.R."/>
        </authorList>
    </citation>
    <scope>NUCLEOTIDE SEQUENCE [LARGE SCALE GENOMIC DNA]</scope>
    <source>
        <strain evidence="1 2">Ellin345</strain>
    </source>
</reference>
<dbReference type="STRING" id="204669.Acid345_3268"/>
<protein>
    <recommendedName>
        <fullName evidence="3">Response regulator receiver protein</fullName>
    </recommendedName>
</protein>
<accession>Q1ILI1</accession>
<sequence>MNLLISSSPGNLECAKAIEELTQVRTVLCSDIRKAANIARNGEYTVAIVDRAAMYDDPSFIDEVFRNAPLAVPVLINTAIMNSDRVIAEVTAAISRVEREKQVAARQAGRALYNELKGEITGISVAAGLALQSQAAPMFVEEKLKDIEQLAGRMRSRFEFQ</sequence>
<evidence type="ECO:0008006" key="3">
    <source>
        <dbReference type="Google" id="ProtNLM"/>
    </source>
</evidence>
<dbReference type="HOGENOM" id="CLU_1641543_0_0_0"/>
<dbReference type="EMBL" id="CP000360">
    <property type="protein sequence ID" value="ABF42269.1"/>
    <property type="molecule type" value="Genomic_DNA"/>
</dbReference>
<evidence type="ECO:0000313" key="2">
    <source>
        <dbReference type="Proteomes" id="UP000002432"/>
    </source>
</evidence>
<dbReference type="EnsemblBacteria" id="ABF42269">
    <property type="protein sequence ID" value="ABF42269"/>
    <property type="gene ID" value="Acid345_3268"/>
</dbReference>
<evidence type="ECO:0000313" key="1">
    <source>
        <dbReference type="EMBL" id="ABF42269.1"/>
    </source>
</evidence>
<dbReference type="AlphaFoldDB" id="Q1ILI1"/>
<name>Q1ILI1_KORVE</name>
<proteinExistence type="predicted"/>
<organism evidence="1 2">
    <name type="scientific">Koribacter versatilis (strain Ellin345)</name>
    <dbReference type="NCBI Taxonomy" id="204669"/>
    <lineage>
        <taxon>Bacteria</taxon>
        <taxon>Pseudomonadati</taxon>
        <taxon>Acidobacteriota</taxon>
        <taxon>Terriglobia</taxon>
        <taxon>Terriglobales</taxon>
        <taxon>Candidatus Korobacteraceae</taxon>
        <taxon>Candidatus Korobacter</taxon>
    </lineage>
</organism>
<keyword evidence="2" id="KW-1185">Reference proteome</keyword>
<gene>
    <name evidence="1" type="ordered locus">Acid345_3268</name>
</gene>
<dbReference type="Proteomes" id="UP000002432">
    <property type="component" value="Chromosome"/>
</dbReference>
<dbReference type="RefSeq" id="WP_011524068.1">
    <property type="nucleotide sequence ID" value="NC_008009.1"/>
</dbReference>